<evidence type="ECO:0000313" key="2">
    <source>
        <dbReference type="Proteomes" id="UP000033393"/>
    </source>
</evidence>
<dbReference type="Proteomes" id="UP000033393">
    <property type="component" value="Unassembled WGS sequence"/>
</dbReference>
<evidence type="ECO:0000313" key="1">
    <source>
        <dbReference type="EMBL" id="KJK49039.1"/>
    </source>
</evidence>
<dbReference type="PATRIC" id="fig|68170.10.peg.3309"/>
<sequence length="134" mass="14894">MSDDLVPFLGHWVLDPARSAYTGGNPPRSGHYDLRLDGDRLVVSIEGVLGSGDPIRTGYTLDLWQDTPMSVGAVDRVRTVVEPRRFCTIAYAGAQAVARAWRILGNLNEMTIVQSAPDVFGVWRDDVSVYRRQF</sequence>
<gene>
    <name evidence="1" type="ORF">UK23_15025</name>
</gene>
<evidence type="ECO:0008006" key="3">
    <source>
        <dbReference type="Google" id="ProtNLM"/>
    </source>
</evidence>
<dbReference type="eggNOG" id="ENOG50320IZ">
    <property type="taxonomic scope" value="Bacteria"/>
</dbReference>
<keyword evidence="2" id="KW-1185">Reference proteome</keyword>
<organism evidence="1 2">
    <name type="scientific">Lentzea aerocolonigenes</name>
    <name type="common">Lechevalieria aerocolonigenes</name>
    <name type="synonym">Saccharothrix aerocolonigenes</name>
    <dbReference type="NCBI Taxonomy" id="68170"/>
    <lineage>
        <taxon>Bacteria</taxon>
        <taxon>Bacillati</taxon>
        <taxon>Actinomycetota</taxon>
        <taxon>Actinomycetes</taxon>
        <taxon>Pseudonocardiales</taxon>
        <taxon>Pseudonocardiaceae</taxon>
        <taxon>Lentzea</taxon>
    </lineage>
</organism>
<dbReference type="RefSeq" id="WP_045312128.1">
    <property type="nucleotide sequence ID" value="NZ_JYJG01000093.1"/>
</dbReference>
<dbReference type="OrthoDB" id="3690091at2"/>
<accession>A0A0F0H006</accession>
<dbReference type="EMBL" id="JYJG01000093">
    <property type="protein sequence ID" value="KJK49039.1"/>
    <property type="molecule type" value="Genomic_DNA"/>
</dbReference>
<reference evidence="1 2" key="1">
    <citation type="submission" date="2015-02" db="EMBL/GenBank/DDBJ databases">
        <authorList>
            <person name="Ju K.-S."/>
            <person name="Doroghazi J.R."/>
            <person name="Metcalf W."/>
        </authorList>
    </citation>
    <scope>NUCLEOTIDE SEQUENCE [LARGE SCALE GENOMIC DNA]</scope>
    <source>
        <strain evidence="1 2">NRRL B-16140</strain>
    </source>
</reference>
<name>A0A0F0H006_LENAE</name>
<dbReference type="AlphaFoldDB" id="A0A0F0H006"/>
<protein>
    <recommendedName>
        <fullName evidence="3">Lipocalin-like domain-containing protein</fullName>
    </recommendedName>
</protein>
<proteinExistence type="predicted"/>
<comment type="caution">
    <text evidence="1">The sequence shown here is derived from an EMBL/GenBank/DDBJ whole genome shotgun (WGS) entry which is preliminary data.</text>
</comment>